<dbReference type="Gene3D" id="2.120.10.30">
    <property type="entry name" value="TolB, C-terminal domain"/>
    <property type="match status" value="1"/>
</dbReference>
<keyword evidence="2" id="KW-1133">Transmembrane helix</keyword>
<keyword evidence="2" id="KW-0812">Transmembrane</keyword>
<keyword evidence="2" id="KW-0472">Membrane</keyword>
<reference evidence="3 4" key="1">
    <citation type="journal article" date="2019" name="Int. J. Syst. Evol. Microbiol.">
        <title>The Global Catalogue of Microorganisms (GCM) 10K type strain sequencing project: providing services to taxonomists for standard genome sequencing and annotation.</title>
        <authorList>
            <consortium name="The Broad Institute Genomics Platform"/>
            <consortium name="The Broad Institute Genome Sequencing Center for Infectious Disease"/>
            <person name="Wu L."/>
            <person name="Ma J."/>
        </authorList>
    </citation>
    <scope>NUCLEOTIDE SEQUENCE [LARGE SCALE GENOMIC DNA]</scope>
    <source>
        <strain evidence="3 4">JCM 6833</strain>
    </source>
</reference>
<accession>A0ABN3QYC0</accession>
<feature type="region of interest" description="Disordered" evidence="1">
    <location>
        <begin position="1"/>
        <end position="42"/>
    </location>
</feature>
<dbReference type="SUPFAM" id="SSF82171">
    <property type="entry name" value="DPP6 N-terminal domain-like"/>
    <property type="match status" value="1"/>
</dbReference>
<gene>
    <name evidence="3" type="ORF">GCM10010411_93070</name>
</gene>
<evidence type="ECO:0000313" key="3">
    <source>
        <dbReference type="EMBL" id="GAA2638501.1"/>
    </source>
</evidence>
<dbReference type="Proteomes" id="UP001501509">
    <property type="component" value="Unassembled WGS sequence"/>
</dbReference>
<evidence type="ECO:0000256" key="2">
    <source>
        <dbReference type="SAM" id="Phobius"/>
    </source>
</evidence>
<dbReference type="EMBL" id="BAAATD010000025">
    <property type="protein sequence ID" value="GAA2638501.1"/>
    <property type="molecule type" value="Genomic_DNA"/>
</dbReference>
<comment type="caution">
    <text evidence="3">The sequence shown here is derived from an EMBL/GenBank/DDBJ whole genome shotgun (WGS) entry which is preliminary data.</text>
</comment>
<feature type="region of interest" description="Disordered" evidence="1">
    <location>
        <begin position="331"/>
        <end position="354"/>
    </location>
</feature>
<evidence type="ECO:0000256" key="1">
    <source>
        <dbReference type="SAM" id="MobiDB-lite"/>
    </source>
</evidence>
<proteinExistence type="predicted"/>
<dbReference type="InterPro" id="IPR011042">
    <property type="entry name" value="6-blade_b-propeller_TolB-like"/>
</dbReference>
<organism evidence="3 4">
    <name type="scientific">Actinomadura fulvescens</name>
    <dbReference type="NCBI Taxonomy" id="46160"/>
    <lineage>
        <taxon>Bacteria</taxon>
        <taxon>Bacillati</taxon>
        <taxon>Actinomycetota</taxon>
        <taxon>Actinomycetes</taxon>
        <taxon>Streptosporangiales</taxon>
        <taxon>Thermomonosporaceae</taxon>
        <taxon>Actinomadura</taxon>
    </lineage>
</organism>
<evidence type="ECO:0008006" key="5">
    <source>
        <dbReference type="Google" id="ProtNLM"/>
    </source>
</evidence>
<protein>
    <recommendedName>
        <fullName evidence="5">WD40 repeat domain-containing protein</fullName>
    </recommendedName>
</protein>
<sequence>MNATEAGSGPHGNGVEDLTDMARTGEDQFMRSQPPPRARPARSAAALASAFTLAGTVTFAGATTSASAASAASGSVGGARDPKVAFKISDPRINESSGLALSRRHAGVTYTHNDSGGVAQIFALGPDGSTRAVLSLAGAQARDWEGMAVGQDEKGRPAIYVADIGDNLGGAWPHVTVYRIPEPARLRNQTVRATAFKLKYEDGPRNAETVMINPRTNRLYVASKLFSGALYEAPARLRSSGYNKLRKVGDAPAIATDGAFAPDGRSFVIRTYFGARIYSVKDDGRPGKSMRTVGLPAQEQGESVAYSPDGRSLLVGSEGGDQPVYQVALPDGAIPSPAAKTGGGGDGGGEGGRGSKSTGVGMFLVLGIAAAVGYGVVRKRT</sequence>
<feature type="compositionally biased region" description="Gly residues" evidence="1">
    <location>
        <begin position="341"/>
        <end position="354"/>
    </location>
</feature>
<evidence type="ECO:0000313" key="4">
    <source>
        <dbReference type="Proteomes" id="UP001501509"/>
    </source>
</evidence>
<keyword evidence="4" id="KW-1185">Reference proteome</keyword>
<name>A0ABN3QYC0_9ACTN</name>
<feature type="transmembrane region" description="Helical" evidence="2">
    <location>
        <begin position="359"/>
        <end position="377"/>
    </location>
</feature>